<accession>A0A537J7Z4</accession>
<dbReference type="InterPro" id="IPR003593">
    <property type="entry name" value="AAA+_ATPase"/>
</dbReference>
<gene>
    <name evidence="6" type="ORF">E6H04_10185</name>
</gene>
<keyword evidence="3" id="KW-0547">Nucleotide-binding</keyword>
<keyword evidence="4 6" id="KW-0067">ATP-binding</keyword>
<evidence type="ECO:0000256" key="4">
    <source>
        <dbReference type="ARBA" id="ARBA00022840"/>
    </source>
</evidence>
<evidence type="ECO:0000313" key="7">
    <source>
        <dbReference type="Proteomes" id="UP000320048"/>
    </source>
</evidence>
<dbReference type="NCBIfam" id="TIGR01727">
    <property type="entry name" value="oligo_HPY"/>
    <property type="match status" value="1"/>
</dbReference>
<dbReference type="InterPro" id="IPR017871">
    <property type="entry name" value="ABC_transporter-like_CS"/>
</dbReference>
<dbReference type="Gene3D" id="3.40.50.300">
    <property type="entry name" value="P-loop containing nucleotide triphosphate hydrolases"/>
    <property type="match status" value="1"/>
</dbReference>
<dbReference type="GO" id="GO:0005524">
    <property type="term" value="F:ATP binding"/>
    <property type="evidence" value="ECO:0007669"/>
    <property type="project" value="UniProtKB-KW"/>
</dbReference>
<dbReference type="GO" id="GO:0016887">
    <property type="term" value="F:ATP hydrolysis activity"/>
    <property type="evidence" value="ECO:0007669"/>
    <property type="project" value="InterPro"/>
</dbReference>
<dbReference type="SUPFAM" id="SSF52540">
    <property type="entry name" value="P-loop containing nucleoside triphosphate hydrolases"/>
    <property type="match status" value="1"/>
</dbReference>
<proteinExistence type="inferred from homology"/>
<protein>
    <submittedName>
        <fullName evidence="6">ABC transporter ATP-binding protein</fullName>
    </submittedName>
</protein>
<reference evidence="6 7" key="1">
    <citation type="journal article" date="2019" name="Nat. Microbiol.">
        <title>Mediterranean grassland soil C-N compound turnover is dependent on rainfall and depth, and is mediated by genomically divergent microorganisms.</title>
        <authorList>
            <person name="Diamond S."/>
            <person name="Andeer P.F."/>
            <person name="Li Z."/>
            <person name="Crits-Christoph A."/>
            <person name="Burstein D."/>
            <person name="Anantharaman K."/>
            <person name="Lane K.R."/>
            <person name="Thomas B.C."/>
            <person name="Pan C."/>
            <person name="Northen T.R."/>
            <person name="Banfield J.F."/>
        </authorList>
    </citation>
    <scope>NUCLEOTIDE SEQUENCE [LARGE SCALE GENOMIC DNA]</scope>
    <source>
        <strain evidence="6">NP_7</strain>
    </source>
</reference>
<evidence type="ECO:0000259" key="5">
    <source>
        <dbReference type="PROSITE" id="PS50893"/>
    </source>
</evidence>
<dbReference type="PROSITE" id="PS50893">
    <property type="entry name" value="ABC_TRANSPORTER_2"/>
    <property type="match status" value="1"/>
</dbReference>
<comment type="caution">
    <text evidence="6">The sequence shown here is derived from an EMBL/GenBank/DDBJ whole genome shotgun (WGS) entry which is preliminary data.</text>
</comment>
<dbReference type="InterPro" id="IPR003439">
    <property type="entry name" value="ABC_transporter-like_ATP-bd"/>
</dbReference>
<dbReference type="InterPro" id="IPR027417">
    <property type="entry name" value="P-loop_NTPase"/>
</dbReference>
<evidence type="ECO:0000256" key="2">
    <source>
        <dbReference type="ARBA" id="ARBA00022448"/>
    </source>
</evidence>
<dbReference type="CDD" id="cd03257">
    <property type="entry name" value="ABC_NikE_OppD_transporters"/>
    <property type="match status" value="1"/>
</dbReference>
<dbReference type="InterPro" id="IPR050319">
    <property type="entry name" value="ABC_transp_ATP-bind"/>
</dbReference>
<dbReference type="PANTHER" id="PTHR43776:SF7">
    <property type="entry name" value="D,D-DIPEPTIDE TRANSPORT ATP-BINDING PROTEIN DDPF-RELATED"/>
    <property type="match status" value="1"/>
</dbReference>
<evidence type="ECO:0000256" key="1">
    <source>
        <dbReference type="ARBA" id="ARBA00005417"/>
    </source>
</evidence>
<dbReference type="Pfam" id="PF08352">
    <property type="entry name" value="oligo_HPY"/>
    <property type="match status" value="1"/>
</dbReference>
<feature type="domain" description="ABC transporter" evidence="5">
    <location>
        <begin position="28"/>
        <end position="281"/>
    </location>
</feature>
<dbReference type="GO" id="GO:0055085">
    <property type="term" value="P:transmembrane transport"/>
    <property type="evidence" value="ECO:0007669"/>
    <property type="project" value="UniProtKB-ARBA"/>
</dbReference>
<dbReference type="EMBL" id="VBAO01000267">
    <property type="protein sequence ID" value="TMI79671.1"/>
    <property type="molecule type" value="Genomic_DNA"/>
</dbReference>
<dbReference type="PANTHER" id="PTHR43776">
    <property type="entry name" value="TRANSPORT ATP-BINDING PROTEIN"/>
    <property type="match status" value="1"/>
</dbReference>
<evidence type="ECO:0000313" key="6">
    <source>
        <dbReference type="EMBL" id="TMI79671.1"/>
    </source>
</evidence>
<comment type="similarity">
    <text evidence="1">Belongs to the ABC transporter superfamily.</text>
</comment>
<dbReference type="GO" id="GO:0015833">
    <property type="term" value="P:peptide transport"/>
    <property type="evidence" value="ECO:0007669"/>
    <property type="project" value="InterPro"/>
</dbReference>
<sequence length="357" mass="39063">MRSRVGVGLTFRPGPILLTRARSNERRFRKNSAVMPRGYPERPQTGESDQLPAKPAVRGVSFSISPGETLALVGESGSGKSTIVRAIAGLLAPTRGRLVFDGQDITLPVERRTKELRRQIQLILQNPDASLNPRHRLWRIIGRPIEFFFRTSGREQQRGVAELLETVQLDAGYMWRMPSDLSGGERQRVAIARALAARPKLLLCDEILSALDVSVQAGILNLLRALQAGHGLSFLFISHDLAVVRSLAHRVAVLYQGELCEVGGVREVFSPPFHPYTEVLFRAQPVPAPGEDLPTDVPSGSELEGEEAVPACPFAPRCPRKVGSICDRVPPPWSTVSATHAIRCHIPGGELAKLQAI</sequence>
<dbReference type="PROSITE" id="PS00211">
    <property type="entry name" value="ABC_TRANSPORTER_1"/>
    <property type="match status" value="1"/>
</dbReference>
<dbReference type="Proteomes" id="UP000320048">
    <property type="component" value="Unassembled WGS sequence"/>
</dbReference>
<dbReference type="Pfam" id="PF00005">
    <property type="entry name" value="ABC_tran"/>
    <property type="match status" value="1"/>
</dbReference>
<keyword evidence="2" id="KW-0813">Transport</keyword>
<dbReference type="SMART" id="SM00382">
    <property type="entry name" value="AAA"/>
    <property type="match status" value="1"/>
</dbReference>
<organism evidence="6 7">
    <name type="scientific">Candidatus Segetimicrobium genomatis</name>
    <dbReference type="NCBI Taxonomy" id="2569760"/>
    <lineage>
        <taxon>Bacteria</taxon>
        <taxon>Bacillati</taxon>
        <taxon>Candidatus Sysuimicrobiota</taxon>
        <taxon>Candidatus Sysuimicrobiia</taxon>
        <taxon>Candidatus Sysuimicrobiales</taxon>
        <taxon>Candidatus Segetimicrobiaceae</taxon>
        <taxon>Candidatus Segetimicrobium</taxon>
    </lineage>
</organism>
<dbReference type="AlphaFoldDB" id="A0A537J7Z4"/>
<name>A0A537J7Z4_9BACT</name>
<dbReference type="InterPro" id="IPR013563">
    <property type="entry name" value="Oligopep_ABC_C"/>
</dbReference>
<evidence type="ECO:0000256" key="3">
    <source>
        <dbReference type="ARBA" id="ARBA00022741"/>
    </source>
</evidence>